<name>A0A0A8XV91_ARUDO</name>
<evidence type="ECO:0000256" key="1">
    <source>
        <dbReference type="SAM" id="MobiDB-lite"/>
    </source>
</evidence>
<organism evidence="2">
    <name type="scientific">Arundo donax</name>
    <name type="common">Giant reed</name>
    <name type="synonym">Donax arundinaceus</name>
    <dbReference type="NCBI Taxonomy" id="35708"/>
    <lineage>
        <taxon>Eukaryota</taxon>
        <taxon>Viridiplantae</taxon>
        <taxon>Streptophyta</taxon>
        <taxon>Embryophyta</taxon>
        <taxon>Tracheophyta</taxon>
        <taxon>Spermatophyta</taxon>
        <taxon>Magnoliopsida</taxon>
        <taxon>Liliopsida</taxon>
        <taxon>Poales</taxon>
        <taxon>Poaceae</taxon>
        <taxon>PACMAD clade</taxon>
        <taxon>Arundinoideae</taxon>
        <taxon>Arundineae</taxon>
        <taxon>Arundo</taxon>
    </lineage>
</organism>
<accession>A0A0A8XV91</accession>
<reference evidence="2" key="2">
    <citation type="journal article" date="2015" name="Data Brief">
        <title>Shoot transcriptome of the giant reed, Arundo donax.</title>
        <authorList>
            <person name="Barrero R.A."/>
            <person name="Guerrero F.D."/>
            <person name="Moolhuijzen P."/>
            <person name="Goolsby J.A."/>
            <person name="Tidwell J."/>
            <person name="Bellgard S.E."/>
            <person name="Bellgard M.I."/>
        </authorList>
    </citation>
    <scope>NUCLEOTIDE SEQUENCE</scope>
    <source>
        <tissue evidence="2">Shoot tissue taken approximately 20 cm above the soil surface</tissue>
    </source>
</reference>
<sequence>MLFKRFPKELGRLPWRLFPSNISLVNLEQFDSEEMKPQPPASSMLPRSRTSKLGNDPKNGMNPINLLLPSSSLWRLYVLTREAGIGPSNLFAVRIKP</sequence>
<reference evidence="2" key="1">
    <citation type="submission" date="2014-09" db="EMBL/GenBank/DDBJ databases">
        <authorList>
            <person name="Magalhaes I.L.F."/>
            <person name="Oliveira U."/>
            <person name="Santos F.R."/>
            <person name="Vidigal T.H.D.A."/>
            <person name="Brescovit A.D."/>
            <person name="Santos A.J."/>
        </authorList>
    </citation>
    <scope>NUCLEOTIDE SEQUENCE</scope>
    <source>
        <tissue evidence="2">Shoot tissue taken approximately 20 cm above the soil surface</tissue>
    </source>
</reference>
<dbReference type="AlphaFoldDB" id="A0A0A8XV91"/>
<proteinExistence type="predicted"/>
<feature type="region of interest" description="Disordered" evidence="1">
    <location>
        <begin position="32"/>
        <end position="61"/>
    </location>
</feature>
<evidence type="ECO:0000313" key="2">
    <source>
        <dbReference type="EMBL" id="JAD16653.1"/>
    </source>
</evidence>
<dbReference type="EMBL" id="GBRH01281242">
    <property type="protein sequence ID" value="JAD16653.1"/>
    <property type="molecule type" value="Transcribed_RNA"/>
</dbReference>
<protein>
    <submittedName>
        <fullName evidence="2">Uncharacterized protein</fullName>
    </submittedName>
</protein>